<dbReference type="EMBL" id="VIRV01000007">
    <property type="protein sequence ID" value="MBY0758771.1"/>
    <property type="molecule type" value="Genomic_DNA"/>
</dbReference>
<organism evidence="3 4">
    <name type="scientific">Sellimonas caecigallum</name>
    <dbReference type="NCBI Taxonomy" id="2592333"/>
    <lineage>
        <taxon>Bacteria</taxon>
        <taxon>Bacillati</taxon>
        <taxon>Bacillota</taxon>
        <taxon>Clostridia</taxon>
        <taxon>Lachnospirales</taxon>
        <taxon>Lachnospiraceae</taxon>
        <taxon>Sellimonas</taxon>
    </lineage>
</organism>
<sequence>MWKFIGTEVLYLFLMTAGTWFDIRTKQVPRWLLLTGSGIAAASRLWIQSEGLWIYVWGSLLGGVFLLLSKCTKESLGYADSWLIFNLGLYLGIWKLSVILCTAFLGAGMWAAVLLVRKKGRKESIPFIPFLTAGYLGVIGW</sequence>
<dbReference type="Gene3D" id="1.20.120.1220">
    <property type="match status" value="1"/>
</dbReference>
<evidence type="ECO:0000259" key="2">
    <source>
        <dbReference type="Pfam" id="PF01478"/>
    </source>
</evidence>
<feature type="transmembrane region" description="Helical" evidence="1">
    <location>
        <begin position="89"/>
        <end position="116"/>
    </location>
</feature>
<feature type="transmembrane region" description="Helical" evidence="1">
    <location>
        <begin position="28"/>
        <end position="47"/>
    </location>
</feature>
<protein>
    <submittedName>
        <fullName evidence="3">Prepilin peptidase</fullName>
    </submittedName>
</protein>
<evidence type="ECO:0000313" key="3">
    <source>
        <dbReference type="EMBL" id="MBY0758771.1"/>
    </source>
</evidence>
<dbReference type="RefSeq" id="WP_221919723.1">
    <property type="nucleotide sequence ID" value="NZ_CP173660.1"/>
</dbReference>
<keyword evidence="1" id="KW-0812">Transmembrane</keyword>
<accession>A0ABS7L6R4</accession>
<proteinExistence type="predicted"/>
<feature type="transmembrane region" description="Helical" evidence="1">
    <location>
        <begin position="52"/>
        <end position="69"/>
    </location>
</feature>
<comment type="caution">
    <text evidence="3">The sequence shown here is derived from an EMBL/GenBank/DDBJ whole genome shotgun (WGS) entry which is preliminary data.</text>
</comment>
<dbReference type="Proteomes" id="UP000779049">
    <property type="component" value="Unassembled WGS sequence"/>
</dbReference>
<keyword evidence="4" id="KW-1185">Reference proteome</keyword>
<evidence type="ECO:0000256" key="1">
    <source>
        <dbReference type="SAM" id="Phobius"/>
    </source>
</evidence>
<keyword evidence="1" id="KW-0472">Membrane</keyword>
<evidence type="ECO:0000313" key="4">
    <source>
        <dbReference type="Proteomes" id="UP000779049"/>
    </source>
</evidence>
<dbReference type="Pfam" id="PF01478">
    <property type="entry name" value="Peptidase_A24"/>
    <property type="match status" value="1"/>
</dbReference>
<dbReference type="InterPro" id="IPR000045">
    <property type="entry name" value="Prepilin_IV_endopep_pep"/>
</dbReference>
<keyword evidence="1" id="KW-1133">Transmembrane helix</keyword>
<reference evidence="3 4" key="1">
    <citation type="journal article" date="2020" name="New Microbes New Infect">
        <title>Sellimonas caecigallum sp. nov., description and genome sequence of a new member of the Sellimonas genus isolated from the cecum of feral chicken.</title>
        <authorList>
            <person name="Wongkuna S."/>
            <person name="Ghimire S."/>
            <person name="Antony L."/>
            <person name="Chankhamhaengdecha S."/>
            <person name="Janvilisri T."/>
            <person name="Scaria J."/>
        </authorList>
    </citation>
    <scope>NUCLEOTIDE SEQUENCE [LARGE SCALE GENOMIC DNA]</scope>
    <source>
        <strain evidence="3 4">SW451</strain>
    </source>
</reference>
<gene>
    <name evidence="3" type="ORF">FLB61_06685</name>
</gene>
<name>A0ABS7L6R4_9FIRM</name>
<feature type="domain" description="Prepilin type IV endopeptidase peptidase" evidence="2">
    <location>
        <begin position="10"/>
        <end position="109"/>
    </location>
</feature>